<sequence>MKIFLAGSTGRVATEVLKLLSAQGKEVIAGARRPAAVEKLPHVTAVKLDLHAPVDKLAELVAGVDAIIFTAGSRGKDLLQTDAYGAVKLMQAAQLAGVRRFVMLSALYSLTPTKWPASLTDYYIAKFFADNYLVNQTDLDYTIVQPGSLVEDQPTGLVAKKEALGAIPIGDVAAVLVAVVNKVQTYGQAIPVIAGDQPIAEIF</sequence>
<dbReference type="Proteomes" id="UP001058429">
    <property type="component" value="Chromosome"/>
</dbReference>
<evidence type="ECO:0000313" key="3">
    <source>
        <dbReference type="EMBL" id="UXC63772.1"/>
    </source>
</evidence>
<reference evidence="2 4" key="1">
    <citation type="submission" date="2016-03" db="EMBL/GenBank/DDBJ databases">
        <title>Sequencing of Lactobacillus Species from Commercial Turkeys.</title>
        <authorList>
            <person name="Johnson T.J."/>
            <person name="Youmans B.P."/>
            <person name="Case K.A."/>
        </authorList>
    </citation>
    <scope>NUCLEOTIDE SEQUENCE [LARGE SCALE GENOMIC DNA]</scope>
    <source>
        <strain evidence="2 4">UMNLA1</strain>
    </source>
</reference>
<dbReference type="Proteomes" id="UP000215261">
    <property type="component" value="Unassembled WGS sequence"/>
</dbReference>
<evidence type="ECO:0000313" key="4">
    <source>
        <dbReference type="Proteomes" id="UP000215261"/>
    </source>
</evidence>
<gene>
    <name evidence="2" type="ORF">AYP69_03875</name>
    <name evidence="3" type="ORF">N4562_01595</name>
</gene>
<dbReference type="InterPro" id="IPR016040">
    <property type="entry name" value="NAD(P)-bd_dom"/>
</dbReference>
<protein>
    <submittedName>
        <fullName evidence="3">NAD(P)H-binding protein</fullName>
    </submittedName>
    <submittedName>
        <fullName evidence="2">Oxidoreductase</fullName>
    </submittedName>
</protein>
<dbReference type="GeneID" id="75136505"/>
<proteinExistence type="predicted"/>
<dbReference type="Gene3D" id="3.40.50.720">
    <property type="entry name" value="NAD(P)-binding Rossmann-like Domain"/>
    <property type="match status" value="1"/>
</dbReference>
<dbReference type="AlphaFoldDB" id="A0A226RG56"/>
<dbReference type="PANTHER" id="PTHR15020">
    <property type="entry name" value="FLAVIN REDUCTASE-RELATED"/>
    <property type="match status" value="1"/>
</dbReference>
<name>A0A226RG56_9LACO</name>
<reference evidence="3" key="2">
    <citation type="submission" date="2022-09" db="EMBL/GenBank/DDBJ databases">
        <title>Complete genome of Ligilactobacillus agilis AM_LB6, isolated from chicken feces.</title>
        <authorList>
            <person name="den Bakker H.C."/>
            <person name="Mann A."/>
        </authorList>
    </citation>
    <scope>NUCLEOTIDE SEQUENCE</scope>
    <source>
        <strain evidence="3">AM_LB6</strain>
    </source>
</reference>
<dbReference type="RefSeq" id="WP_089144501.1">
    <property type="nucleotide sequence ID" value="NZ_CP104396.1"/>
</dbReference>
<accession>A0A226RG56</accession>
<dbReference type="Pfam" id="PF13460">
    <property type="entry name" value="NAD_binding_10"/>
    <property type="match status" value="1"/>
</dbReference>
<evidence type="ECO:0000259" key="1">
    <source>
        <dbReference type="Pfam" id="PF13460"/>
    </source>
</evidence>
<dbReference type="EMBL" id="CP104396">
    <property type="protein sequence ID" value="UXC63772.1"/>
    <property type="molecule type" value="Genomic_DNA"/>
</dbReference>
<organism evidence="2 4">
    <name type="scientific">Ligilactobacillus agilis</name>
    <dbReference type="NCBI Taxonomy" id="1601"/>
    <lineage>
        <taxon>Bacteria</taxon>
        <taxon>Bacillati</taxon>
        <taxon>Bacillota</taxon>
        <taxon>Bacilli</taxon>
        <taxon>Lactobacillales</taxon>
        <taxon>Lactobacillaceae</taxon>
        <taxon>Ligilactobacillus</taxon>
    </lineage>
</organism>
<dbReference type="InterPro" id="IPR036291">
    <property type="entry name" value="NAD(P)-bd_dom_sf"/>
</dbReference>
<dbReference type="SUPFAM" id="SSF51735">
    <property type="entry name" value="NAD(P)-binding Rossmann-fold domains"/>
    <property type="match status" value="1"/>
</dbReference>
<evidence type="ECO:0000313" key="2">
    <source>
        <dbReference type="EMBL" id="OXS40872.1"/>
    </source>
</evidence>
<dbReference type="PANTHER" id="PTHR15020:SF50">
    <property type="entry name" value="UPF0659 PROTEIN YMR090W"/>
    <property type="match status" value="1"/>
</dbReference>
<feature type="domain" description="NAD(P)-binding" evidence="1">
    <location>
        <begin position="7"/>
        <end position="181"/>
    </location>
</feature>
<dbReference type="EMBL" id="LUGO01000036">
    <property type="protein sequence ID" value="OXS40872.1"/>
    <property type="molecule type" value="Genomic_DNA"/>
</dbReference>